<evidence type="ECO:0000313" key="2">
    <source>
        <dbReference type="EMBL" id="KIL77484.1"/>
    </source>
</evidence>
<feature type="transmembrane region" description="Helical" evidence="1">
    <location>
        <begin position="47"/>
        <end position="70"/>
    </location>
</feature>
<dbReference type="PANTHER" id="PTHR40078:SF1">
    <property type="entry name" value="INTEGRAL MEMBRANE PROTEIN"/>
    <property type="match status" value="1"/>
</dbReference>
<proteinExistence type="predicted"/>
<dbReference type="EMBL" id="JXLP01000014">
    <property type="protein sequence ID" value="KIL77484.1"/>
    <property type="molecule type" value="Genomic_DNA"/>
</dbReference>
<feature type="transmembrane region" description="Helical" evidence="1">
    <location>
        <begin position="7"/>
        <end position="27"/>
    </location>
</feature>
<dbReference type="InterPro" id="IPR038750">
    <property type="entry name" value="YczE/YyaS-like"/>
</dbReference>
<protein>
    <submittedName>
        <fullName evidence="2">Membrane protein</fullName>
    </submittedName>
</protein>
<organism evidence="2 3">
    <name type="scientific">Bacillus badius</name>
    <dbReference type="NCBI Taxonomy" id="1455"/>
    <lineage>
        <taxon>Bacteria</taxon>
        <taxon>Bacillati</taxon>
        <taxon>Bacillota</taxon>
        <taxon>Bacilli</taxon>
        <taxon>Bacillales</taxon>
        <taxon>Bacillaceae</taxon>
        <taxon>Pseudobacillus</taxon>
    </lineage>
</organism>
<keyword evidence="1" id="KW-0812">Transmembrane</keyword>
<sequence>MRREYRLRWTFFILGLIVLAFGISLTIKGKVLGIGPWDVFHYGLYKQLGLTIGTWSILAGVIIILSTWIGTKTPPKIGAIVNMLLLGLFIDLFNALLPAPETFLVQLVFFMAGVFILGFGISLYVSADLGAGPRDSLMLLIVEKTGWSIAYVRNGMEITVFILGWLLGGPVGIGTIIIAFFLGKIIQATLPACQAWLNGLIKKDPSLFAAKKDLLS</sequence>
<dbReference type="GeneID" id="92778071"/>
<feature type="transmembrane region" description="Helical" evidence="1">
    <location>
        <begin position="103"/>
        <end position="125"/>
    </location>
</feature>
<feature type="transmembrane region" description="Helical" evidence="1">
    <location>
        <begin position="160"/>
        <end position="182"/>
    </location>
</feature>
<dbReference type="PANTHER" id="PTHR40078">
    <property type="entry name" value="INTEGRAL MEMBRANE PROTEIN-RELATED"/>
    <property type="match status" value="1"/>
</dbReference>
<keyword evidence="1" id="KW-1133">Transmembrane helix</keyword>
<gene>
    <name evidence="2" type="ORF">SD77_1470</name>
</gene>
<keyword evidence="3" id="KW-1185">Reference proteome</keyword>
<dbReference type="Proteomes" id="UP000031982">
    <property type="component" value="Unassembled WGS sequence"/>
</dbReference>
<comment type="caution">
    <text evidence="2">The sequence shown here is derived from an EMBL/GenBank/DDBJ whole genome shotgun (WGS) entry which is preliminary data.</text>
</comment>
<dbReference type="RefSeq" id="WP_041114149.1">
    <property type="nucleotide sequence ID" value="NZ_BSSZ01000008.1"/>
</dbReference>
<accession>A0ABR5AS56</accession>
<name>A0ABR5AS56_BACBA</name>
<evidence type="ECO:0000256" key="1">
    <source>
        <dbReference type="SAM" id="Phobius"/>
    </source>
</evidence>
<feature type="transmembrane region" description="Helical" evidence="1">
    <location>
        <begin position="77"/>
        <end position="97"/>
    </location>
</feature>
<dbReference type="Pfam" id="PF19700">
    <property type="entry name" value="DUF6198"/>
    <property type="match status" value="1"/>
</dbReference>
<evidence type="ECO:0000313" key="3">
    <source>
        <dbReference type="Proteomes" id="UP000031982"/>
    </source>
</evidence>
<reference evidence="2 3" key="1">
    <citation type="submission" date="2015-01" db="EMBL/GenBank/DDBJ databases">
        <title>Genome Assembly of Bacillus badius MTCC 1458.</title>
        <authorList>
            <person name="Verma A."/>
            <person name="Khatri I."/>
            <person name="Mual P."/>
            <person name="Subramanian S."/>
            <person name="Krishnamurthi S."/>
        </authorList>
    </citation>
    <scope>NUCLEOTIDE SEQUENCE [LARGE SCALE GENOMIC DNA]</scope>
    <source>
        <strain evidence="2 3">MTCC 1458</strain>
    </source>
</reference>
<keyword evidence="1" id="KW-0472">Membrane</keyword>